<gene>
    <name evidence="3" type="ORF">C5Y98_02235</name>
</gene>
<dbReference type="EMBL" id="PUIB01000004">
    <property type="protein sequence ID" value="PQO41875.1"/>
    <property type="molecule type" value="Genomic_DNA"/>
</dbReference>
<dbReference type="PROSITE" id="PS00409">
    <property type="entry name" value="PROKAR_NTER_METHYL"/>
    <property type="match status" value="1"/>
</dbReference>
<dbReference type="PANTHER" id="PTHR30093:SF2">
    <property type="entry name" value="TYPE II SECRETION SYSTEM PROTEIN H"/>
    <property type="match status" value="1"/>
</dbReference>
<dbReference type="Pfam" id="PF07963">
    <property type="entry name" value="N_methyl"/>
    <property type="match status" value="1"/>
</dbReference>
<dbReference type="RefSeq" id="WP_105351218.1">
    <property type="nucleotide sequence ID" value="NZ_PUIB01000004.1"/>
</dbReference>
<dbReference type="OrthoDB" id="264135at2"/>
<dbReference type="SUPFAM" id="SSF54523">
    <property type="entry name" value="Pili subunits"/>
    <property type="match status" value="1"/>
</dbReference>
<dbReference type="Proteomes" id="UP000239388">
    <property type="component" value="Unassembled WGS sequence"/>
</dbReference>
<proteinExistence type="predicted"/>
<dbReference type="InterPro" id="IPR027558">
    <property type="entry name" value="Pre_pil_HX9DG_C"/>
</dbReference>
<keyword evidence="1" id="KW-0472">Membrane</keyword>
<evidence type="ECO:0000313" key="3">
    <source>
        <dbReference type="EMBL" id="PQO41875.1"/>
    </source>
</evidence>
<dbReference type="InterPro" id="IPR011453">
    <property type="entry name" value="DUF1559"/>
</dbReference>
<comment type="caution">
    <text evidence="3">The sequence shown here is derived from an EMBL/GenBank/DDBJ whole genome shotgun (WGS) entry which is preliminary data.</text>
</comment>
<dbReference type="NCBIfam" id="TIGR04294">
    <property type="entry name" value="pre_pil_HX9DG"/>
    <property type="match status" value="1"/>
</dbReference>
<keyword evidence="1" id="KW-1133">Transmembrane helix</keyword>
<dbReference type="AlphaFoldDB" id="A0A2S8GBP0"/>
<dbReference type="InterPro" id="IPR045584">
    <property type="entry name" value="Pilin-like"/>
</dbReference>
<dbReference type="InterPro" id="IPR012902">
    <property type="entry name" value="N_methyl_site"/>
</dbReference>
<evidence type="ECO:0000259" key="2">
    <source>
        <dbReference type="Pfam" id="PF07596"/>
    </source>
</evidence>
<reference evidence="3 4" key="1">
    <citation type="submission" date="2018-02" db="EMBL/GenBank/DDBJ databases">
        <title>Comparative genomes isolates from brazilian mangrove.</title>
        <authorList>
            <person name="Araujo J.E."/>
            <person name="Taketani R.G."/>
            <person name="Silva M.C.P."/>
            <person name="Loureco M.V."/>
            <person name="Andreote F.D."/>
        </authorList>
    </citation>
    <scope>NUCLEOTIDE SEQUENCE [LARGE SCALE GENOMIC DNA]</scope>
    <source>
        <strain evidence="3 4">NAP PRIS-MGV</strain>
    </source>
</reference>
<name>A0A2S8GBP0_9BACT</name>
<dbReference type="PANTHER" id="PTHR30093">
    <property type="entry name" value="GENERAL SECRETION PATHWAY PROTEIN G"/>
    <property type="match status" value="1"/>
</dbReference>
<organism evidence="3 4">
    <name type="scientific">Blastopirellula marina</name>
    <dbReference type="NCBI Taxonomy" id="124"/>
    <lineage>
        <taxon>Bacteria</taxon>
        <taxon>Pseudomonadati</taxon>
        <taxon>Planctomycetota</taxon>
        <taxon>Planctomycetia</taxon>
        <taxon>Pirellulales</taxon>
        <taxon>Pirellulaceae</taxon>
        <taxon>Blastopirellula</taxon>
    </lineage>
</organism>
<dbReference type="Pfam" id="PF07596">
    <property type="entry name" value="SBP_bac_10"/>
    <property type="match status" value="1"/>
</dbReference>
<evidence type="ECO:0000313" key="4">
    <source>
        <dbReference type="Proteomes" id="UP000239388"/>
    </source>
</evidence>
<feature type="transmembrane region" description="Helical" evidence="1">
    <location>
        <begin position="12"/>
        <end position="33"/>
    </location>
</feature>
<keyword evidence="1" id="KW-0812">Transmembrane</keyword>
<evidence type="ECO:0000256" key="1">
    <source>
        <dbReference type="SAM" id="Phobius"/>
    </source>
</evidence>
<feature type="domain" description="DUF1559" evidence="2">
    <location>
        <begin position="34"/>
        <end position="309"/>
    </location>
</feature>
<sequence>MRRSHRRAGFTLVELLVVIAIIGVLIALLLPAVQQAREAARRMQCSNNLKQIGLALHNYENTHLKFPPGQCTGNNASTHAFILPFLEQGNVHDLFDFRIDLNGPGNAAATGQQLEALQCPSDIQPAGNTISTGTFVYGGTSYAQNLGAKGTVVTSEKNTALMGPFSRDSATRFADMTDGTTNTALFAEIKKGPSGSSTRLVVPAGDPRDFRVATSVSSGFWNADAEIPPSECETRSNSAWVYRGLQYYRGIMVTTFYTHTMTPNMRRRDCLDGSVGSRGHLATRSYHPGGAQVCFGDGSVSFMQDTVNDATWRAMGTMQGGEVIKRD</sequence>
<accession>A0A2S8GBP0</accession>
<dbReference type="Gene3D" id="3.30.700.10">
    <property type="entry name" value="Glycoprotein, Type 4 Pilin"/>
    <property type="match status" value="1"/>
</dbReference>
<protein>
    <submittedName>
        <fullName evidence="3">Prepilin-type cleavage/methylation domain-containing protein</fullName>
    </submittedName>
</protein>
<dbReference type="NCBIfam" id="TIGR02532">
    <property type="entry name" value="IV_pilin_GFxxxE"/>
    <property type="match status" value="1"/>
</dbReference>